<organism evidence="1 2">
    <name type="scientific">Parahalioglobus pacificus</name>
    <dbReference type="NCBI Taxonomy" id="930806"/>
    <lineage>
        <taxon>Bacteria</taxon>
        <taxon>Pseudomonadati</taxon>
        <taxon>Pseudomonadota</taxon>
        <taxon>Gammaproteobacteria</taxon>
        <taxon>Cellvibrionales</taxon>
        <taxon>Halieaceae</taxon>
        <taxon>Parahalioglobus</taxon>
    </lineage>
</organism>
<protein>
    <submittedName>
        <fullName evidence="1">Uncharacterized protein</fullName>
    </submittedName>
</protein>
<reference evidence="1" key="1">
    <citation type="journal article" date="2014" name="Int. J. Syst. Evol. Microbiol.">
        <title>Complete genome sequence of Corynebacterium casei LMG S-19264T (=DSM 44701T), isolated from a smear-ripened cheese.</title>
        <authorList>
            <consortium name="US DOE Joint Genome Institute (JGI-PGF)"/>
            <person name="Walter F."/>
            <person name="Albersmeier A."/>
            <person name="Kalinowski J."/>
            <person name="Ruckert C."/>
        </authorList>
    </citation>
    <scope>NUCLEOTIDE SEQUENCE</scope>
    <source>
        <strain evidence="1">KCTC 23430</strain>
    </source>
</reference>
<accession>A0A918XIC0</accession>
<evidence type="ECO:0000313" key="1">
    <source>
        <dbReference type="EMBL" id="GHD33759.1"/>
    </source>
</evidence>
<keyword evidence="2" id="KW-1185">Reference proteome</keyword>
<sequence>MAISGNMATSIHNIYAMPRAGKLACYDSAAETSADYQIFGHVVYHPRLDQ</sequence>
<evidence type="ECO:0000313" key="2">
    <source>
        <dbReference type="Proteomes" id="UP000644693"/>
    </source>
</evidence>
<dbReference type="AlphaFoldDB" id="A0A918XIC0"/>
<gene>
    <name evidence="1" type="ORF">GCM10007053_18610</name>
</gene>
<proteinExistence type="predicted"/>
<name>A0A918XIC0_9GAMM</name>
<reference evidence="1" key="2">
    <citation type="submission" date="2020-09" db="EMBL/GenBank/DDBJ databases">
        <authorList>
            <person name="Sun Q."/>
            <person name="Kim S."/>
        </authorList>
    </citation>
    <scope>NUCLEOTIDE SEQUENCE</scope>
    <source>
        <strain evidence="1">KCTC 23430</strain>
    </source>
</reference>
<dbReference type="Proteomes" id="UP000644693">
    <property type="component" value="Unassembled WGS sequence"/>
</dbReference>
<comment type="caution">
    <text evidence="1">The sequence shown here is derived from an EMBL/GenBank/DDBJ whole genome shotgun (WGS) entry which is preliminary data.</text>
</comment>
<dbReference type="EMBL" id="BMYM01000002">
    <property type="protein sequence ID" value="GHD33759.1"/>
    <property type="molecule type" value="Genomic_DNA"/>
</dbReference>